<organism evidence="2">
    <name type="scientific">mine drainage metagenome</name>
    <dbReference type="NCBI Taxonomy" id="410659"/>
    <lineage>
        <taxon>unclassified sequences</taxon>
        <taxon>metagenomes</taxon>
        <taxon>ecological metagenomes</taxon>
    </lineage>
</organism>
<proteinExistence type="predicted"/>
<dbReference type="InterPro" id="IPR007085">
    <property type="entry name" value="DNA/pantothenate-metab_flavo_C"/>
</dbReference>
<sequence>ISNRSSGTTGYWLARNLYRLGASHVTVIGNTSQPLPPYINHISASSTDDYYSETRAELKSDAYDIMFIPAALSDFSVNQGKRKIESGKEVSITIKPREKLLESIRKEHSGILVSFKLDHDENRLKHPDSGLEYVVFNKIKPQGRTFGENTADYKVFGKDGMTEIIAGDKEEATWRLILHVTGE</sequence>
<dbReference type="InterPro" id="IPR035929">
    <property type="entry name" value="CoaB-like_sf"/>
</dbReference>
<dbReference type="GO" id="GO:0015937">
    <property type="term" value="P:coenzyme A biosynthetic process"/>
    <property type="evidence" value="ECO:0007669"/>
    <property type="project" value="UniProtKB-ARBA"/>
</dbReference>
<dbReference type="GO" id="GO:0003824">
    <property type="term" value="F:catalytic activity"/>
    <property type="evidence" value="ECO:0007669"/>
    <property type="project" value="UniProtKB-ARBA"/>
</dbReference>
<gene>
    <name evidence="2" type="ORF">B2A_08159</name>
</gene>
<evidence type="ECO:0000313" key="2">
    <source>
        <dbReference type="EMBL" id="EQD48051.1"/>
    </source>
</evidence>
<dbReference type="Pfam" id="PF04127">
    <property type="entry name" value="DFP"/>
    <property type="match status" value="1"/>
</dbReference>
<protein>
    <submittedName>
        <fullName evidence="2">Bifunctional phosphopantothenoylcysteine decarboxylase/phosphopantothenate synthase</fullName>
    </submittedName>
</protein>
<feature type="non-terminal residue" evidence="2">
    <location>
        <position position="1"/>
    </location>
</feature>
<dbReference type="Gene3D" id="3.40.50.10300">
    <property type="entry name" value="CoaB-like"/>
    <property type="match status" value="1"/>
</dbReference>
<dbReference type="SUPFAM" id="SSF102645">
    <property type="entry name" value="CoaB-like"/>
    <property type="match status" value="1"/>
</dbReference>
<evidence type="ECO:0000259" key="1">
    <source>
        <dbReference type="Pfam" id="PF04127"/>
    </source>
</evidence>
<comment type="caution">
    <text evidence="2">The sequence shown here is derived from an EMBL/GenBank/DDBJ whole genome shotgun (WGS) entry which is preliminary data.</text>
</comment>
<dbReference type="AlphaFoldDB" id="T0ZIB9"/>
<feature type="domain" description="DNA/pantothenate metabolism flavoprotein C-terminal" evidence="1">
    <location>
        <begin position="1"/>
        <end position="180"/>
    </location>
</feature>
<reference evidence="2" key="1">
    <citation type="submission" date="2013-08" db="EMBL/GenBank/DDBJ databases">
        <authorList>
            <person name="Mendez C."/>
            <person name="Richter M."/>
            <person name="Ferrer M."/>
            <person name="Sanchez J."/>
        </authorList>
    </citation>
    <scope>NUCLEOTIDE SEQUENCE</scope>
</reference>
<reference evidence="2" key="2">
    <citation type="journal article" date="2014" name="ISME J.">
        <title>Microbial stratification in low pH oxic and suboxic macroscopic growths along an acid mine drainage.</title>
        <authorList>
            <person name="Mendez-Garcia C."/>
            <person name="Mesa V."/>
            <person name="Sprenger R.R."/>
            <person name="Richter M."/>
            <person name="Diez M.S."/>
            <person name="Solano J."/>
            <person name="Bargiela R."/>
            <person name="Golyshina O.V."/>
            <person name="Manteca A."/>
            <person name="Ramos J.L."/>
            <person name="Gallego J.R."/>
            <person name="Llorente I."/>
            <person name="Martins Dos Santos V.A."/>
            <person name="Jensen O.N."/>
            <person name="Pelaez A.I."/>
            <person name="Sanchez J."/>
            <person name="Ferrer M."/>
        </authorList>
    </citation>
    <scope>NUCLEOTIDE SEQUENCE</scope>
</reference>
<name>T0ZIB9_9ZZZZ</name>
<dbReference type="EMBL" id="AUZZ01005863">
    <property type="protein sequence ID" value="EQD48051.1"/>
    <property type="molecule type" value="Genomic_DNA"/>
</dbReference>
<accession>T0ZIB9</accession>